<name>A0ACA9MCE6_9GLOM</name>
<organism evidence="1 2">
    <name type="scientific">Dentiscutata heterogama</name>
    <dbReference type="NCBI Taxonomy" id="1316150"/>
    <lineage>
        <taxon>Eukaryota</taxon>
        <taxon>Fungi</taxon>
        <taxon>Fungi incertae sedis</taxon>
        <taxon>Mucoromycota</taxon>
        <taxon>Glomeromycotina</taxon>
        <taxon>Glomeromycetes</taxon>
        <taxon>Diversisporales</taxon>
        <taxon>Gigasporaceae</taxon>
        <taxon>Dentiscutata</taxon>
    </lineage>
</organism>
<sequence length="567" mass="65682">MATLAKLSALTPLYNICDQVLKTDFLLEFKANQYFLNAVFSSAKFLAKEILFQFIRLHDGPVLDFTGEFMSNMTKGRDYVHACIDISTVLAEANYIRNCKFLLDVLGTTSVSKRNYESLKSFQCEPDEYVYKEPLHCKKTASVMLFNCVANFMPLKQLGVLMRVKGVTRAYGYCLFDLTIFVENYSEITLLGIRVAFMKERNSPNFTTVDAEKNYIWFLCGPAADYQFCYSYSAYKRFLTANYIQVSDQIFMIENWQTNGSFHFFKILFVGTIDMLPNPSEILLHAHWKDLNEEYLVLNRLKSTNRKLRDRKTYQSERFFVRKKMIMQTVCYINGLKENDLNYTIVYRYLRVLNSKVIIDGISIIMPRSLSSDELLAVAVTIFRFCFRMRFDENVIASKLIEQIKKGDVFAEAGLLKMVLTVAVDAVTGIIDKFYDSTFGELQRIICEKRSTEKLPFVIAEAPHFVTFWDVINREMQYDKSACLVVVDFNDQYPGANCFFSAHARMLMRVHDSLGQKGNADYVRHLVSVLQSMIEKEINEELLEVPFLMTAFIVYAVIILKKNFNDF</sequence>
<evidence type="ECO:0000313" key="2">
    <source>
        <dbReference type="Proteomes" id="UP000789702"/>
    </source>
</evidence>
<reference evidence="1" key="1">
    <citation type="submission" date="2021-06" db="EMBL/GenBank/DDBJ databases">
        <authorList>
            <person name="Kallberg Y."/>
            <person name="Tangrot J."/>
            <person name="Rosling A."/>
        </authorList>
    </citation>
    <scope>NUCLEOTIDE SEQUENCE</scope>
    <source>
        <strain evidence="1">IL203A</strain>
    </source>
</reference>
<comment type="caution">
    <text evidence="1">The sequence shown here is derived from an EMBL/GenBank/DDBJ whole genome shotgun (WGS) entry which is preliminary data.</text>
</comment>
<evidence type="ECO:0000313" key="1">
    <source>
        <dbReference type="EMBL" id="CAG8581403.1"/>
    </source>
</evidence>
<dbReference type="EMBL" id="CAJVPU010008206">
    <property type="protein sequence ID" value="CAG8581403.1"/>
    <property type="molecule type" value="Genomic_DNA"/>
</dbReference>
<protein>
    <submittedName>
        <fullName evidence="1">1604_t:CDS:1</fullName>
    </submittedName>
</protein>
<keyword evidence="2" id="KW-1185">Reference proteome</keyword>
<accession>A0ACA9MCE6</accession>
<proteinExistence type="predicted"/>
<dbReference type="Proteomes" id="UP000789702">
    <property type="component" value="Unassembled WGS sequence"/>
</dbReference>
<gene>
    <name evidence="1" type="ORF">DHETER_LOCUS6485</name>
</gene>